<dbReference type="Proteomes" id="UP000185744">
    <property type="component" value="Unassembled WGS sequence"/>
</dbReference>
<dbReference type="STRING" id="1903181.BTN85_0757"/>
<dbReference type="PRINTS" id="PR00082">
    <property type="entry name" value="GLFDHDRGNASE"/>
</dbReference>
<feature type="binding site" evidence="6">
    <location>
        <position position="342"/>
    </location>
    <ligand>
        <name>substrate</name>
    </ligand>
</feature>
<dbReference type="InterPro" id="IPR033524">
    <property type="entry name" value="Glu/Leu/Phe/Val_DH_AS"/>
</dbReference>
<evidence type="ECO:0000256" key="3">
    <source>
        <dbReference type="ARBA" id="ARBA00023002"/>
    </source>
</evidence>
<dbReference type="InterPro" id="IPR036291">
    <property type="entry name" value="NAD(P)-bd_dom_sf"/>
</dbReference>
<dbReference type="PANTHER" id="PTHR11606">
    <property type="entry name" value="GLUTAMATE DEHYDROGENASE"/>
    <property type="match status" value="1"/>
</dbReference>
<reference evidence="10" key="1">
    <citation type="submission" date="2016-12" db="EMBL/GenBank/DDBJ databases">
        <title>Discovery of methanogenic haloarchaea.</title>
        <authorList>
            <person name="Sorokin D.Y."/>
            <person name="Makarova K.S."/>
            <person name="Abbas B."/>
            <person name="Ferrer M."/>
            <person name="Golyshin P.N."/>
        </authorList>
    </citation>
    <scope>NUCLEOTIDE SEQUENCE [LARGE SCALE GENOMIC DNA]</scope>
    <source>
        <strain evidence="10">HMET1</strain>
    </source>
</reference>
<keyword evidence="6" id="KW-0520">NAD</keyword>
<evidence type="ECO:0000256" key="5">
    <source>
        <dbReference type="PIRSR" id="PIRSR000185-1"/>
    </source>
</evidence>
<dbReference type="GO" id="GO:0004352">
    <property type="term" value="F:glutamate dehydrogenase (NAD+) activity"/>
    <property type="evidence" value="ECO:0007669"/>
    <property type="project" value="TreeGrafter"/>
</dbReference>
<dbReference type="InParanoid" id="A0A1Q6DV58"/>
<dbReference type="PANTHER" id="PTHR11606:SF13">
    <property type="entry name" value="GLUTAMATE DEHYDROGENASE 1, MITOCHONDRIAL"/>
    <property type="match status" value="1"/>
</dbReference>
<feature type="binding site" evidence="6">
    <location>
        <position position="86"/>
    </location>
    <ligand>
        <name>substrate</name>
    </ligand>
</feature>
<dbReference type="SUPFAM" id="SSF53223">
    <property type="entry name" value="Aminoacid dehydrogenase-like, N-terminal domain"/>
    <property type="match status" value="1"/>
</dbReference>
<dbReference type="SMART" id="SM00839">
    <property type="entry name" value="ELFV_dehydrog"/>
    <property type="match status" value="1"/>
</dbReference>
<dbReference type="Gene3D" id="3.40.50.720">
    <property type="entry name" value="NAD(P)-binding Rossmann-like Domain"/>
    <property type="match status" value="1"/>
</dbReference>
<dbReference type="InterPro" id="IPR006096">
    <property type="entry name" value="Glu/Leu/Phe/Val/Trp_DH_C"/>
</dbReference>
<proteinExistence type="inferred from homology"/>
<dbReference type="GO" id="GO:0006538">
    <property type="term" value="P:L-glutamate catabolic process"/>
    <property type="evidence" value="ECO:0007669"/>
    <property type="project" value="TreeGrafter"/>
</dbReference>
<feature type="site" description="Important for catalysis" evidence="7">
    <location>
        <position position="138"/>
    </location>
</feature>
<protein>
    <recommendedName>
        <fullName evidence="4">Glutamate dehydrogenase</fullName>
    </recommendedName>
</protein>
<name>A0A1Q6DV58_METT1</name>
<dbReference type="EMBL" id="MSDW01000001">
    <property type="protein sequence ID" value="OKY78270.1"/>
    <property type="molecule type" value="Genomic_DNA"/>
</dbReference>
<dbReference type="Pfam" id="PF02812">
    <property type="entry name" value="ELFV_dehydrog_N"/>
    <property type="match status" value="1"/>
</dbReference>
<dbReference type="Gene3D" id="3.40.50.10860">
    <property type="entry name" value="Leucine Dehydrogenase, chain A, domain 1"/>
    <property type="match status" value="1"/>
</dbReference>
<dbReference type="PROSITE" id="PS00074">
    <property type="entry name" value="GLFV_DEHYDROGENASE"/>
    <property type="match status" value="1"/>
</dbReference>
<dbReference type="InterPro" id="IPR006095">
    <property type="entry name" value="Glu/Leu/Phe/Val/Trp_DH"/>
</dbReference>
<dbReference type="SUPFAM" id="SSF51735">
    <property type="entry name" value="NAD(P)-binding Rossmann-fold domains"/>
    <property type="match status" value="1"/>
</dbReference>
<feature type="active site" description="Proton donor" evidence="5">
    <location>
        <position position="98"/>
    </location>
</feature>
<evidence type="ECO:0000313" key="10">
    <source>
        <dbReference type="EMBL" id="OKY78270.1"/>
    </source>
</evidence>
<evidence type="ECO:0000259" key="9">
    <source>
        <dbReference type="SMART" id="SM00839"/>
    </source>
</evidence>
<feature type="domain" description="Glutamate/phenylalanine/leucine/valine/L-tryptophan dehydrogenase C-terminal" evidence="9">
    <location>
        <begin position="175"/>
        <end position="406"/>
    </location>
</feature>
<dbReference type="InterPro" id="IPR006097">
    <property type="entry name" value="Glu/Leu/Phe/Val/Trp_DH_dimer"/>
</dbReference>
<feature type="binding site" evidence="6">
    <location>
        <position position="182"/>
    </location>
    <ligand>
        <name>NAD(+)</name>
        <dbReference type="ChEBI" id="CHEBI:57540"/>
    </ligand>
</feature>
<dbReference type="InterPro" id="IPR014362">
    <property type="entry name" value="Glu_DH"/>
</dbReference>
<comment type="similarity">
    <text evidence="1 4 8">Belongs to the Glu/Leu/Phe/Val dehydrogenases family.</text>
</comment>
<evidence type="ECO:0000256" key="2">
    <source>
        <dbReference type="ARBA" id="ARBA00011643"/>
    </source>
</evidence>
<dbReference type="GO" id="GO:0000166">
    <property type="term" value="F:nucleotide binding"/>
    <property type="evidence" value="ECO:0007669"/>
    <property type="project" value="UniProtKB-KW"/>
</dbReference>
<dbReference type="AlphaFoldDB" id="A0A1Q6DV58"/>
<evidence type="ECO:0000313" key="11">
    <source>
        <dbReference type="Proteomes" id="UP000185744"/>
    </source>
</evidence>
<sequence length="407" mass="45100">MDIIEKNLNTVFRILDTDETHISSLNSFNRIIETEIPLETKDGIKVFTGYRCQHNDLLGPYKGGVRYHPQVNKEEVKQLAKLTTWKTSLVDLPFGGAKGGINLDPNDLERKKIEKATRKYTRGIRDLIGPKTDILAPDVNTNPETMGVLVDEYSKLVGRNVPEVATGKPISIGGIKGRDRATGFGVSVAFKVFVDRILDKNIDDVDVAIQGFGEVGVVAANEINKLGSNVVAVSDSSGGIYKERGLKTKDVEKTKTKTGKVTNHLEGTEISNKELLKLDVDVLIPAALENAVNKEIAENTRCKAIIEAANGPTTNEAEKILIEREIPVVPDILSNSGGVIASYIEWISNLNRYRMASPLEEIEKRIKESFKQIIEEKERNSEINSLREGSYIKSVNNLLRSINYRTL</sequence>
<keyword evidence="6" id="KW-0547">Nucleotide-binding</keyword>
<dbReference type="CDD" id="cd01076">
    <property type="entry name" value="NAD_bind_1_Glu_DH"/>
    <property type="match status" value="1"/>
</dbReference>
<organism evidence="10 11">
    <name type="scientific">Methanohalarchaeum thermophilum</name>
    <dbReference type="NCBI Taxonomy" id="1903181"/>
    <lineage>
        <taxon>Archaea</taxon>
        <taxon>Methanobacteriati</taxon>
        <taxon>Methanobacteriota</taxon>
        <taxon>Methanonatronarchaeia</taxon>
        <taxon>Methanonatronarchaeales</taxon>
        <taxon>Methanonatronarchaeaceae</taxon>
        <taxon>Candidatus Methanohalarchaeum</taxon>
    </lineage>
</organism>
<evidence type="ECO:0000256" key="1">
    <source>
        <dbReference type="ARBA" id="ARBA00006382"/>
    </source>
</evidence>
<dbReference type="InterPro" id="IPR033922">
    <property type="entry name" value="NAD_bind_Glu_DH"/>
</dbReference>
<evidence type="ECO:0000256" key="7">
    <source>
        <dbReference type="PIRSR" id="PIRSR000185-3"/>
    </source>
</evidence>
<evidence type="ECO:0000256" key="8">
    <source>
        <dbReference type="RuleBase" id="RU004417"/>
    </source>
</evidence>
<keyword evidence="11" id="KW-1185">Reference proteome</keyword>
<dbReference type="InterPro" id="IPR046346">
    <property type="entry name" value="Aminoacid_DH-like_N_sf"/>
</dbReference>
<feature type="binding site" evidence="6">
    <location>
        <position position="62"/>
    </location>
    <ligand>
        <name>substrate</name>
    </ligand>
</feature>
<dbReference type="Pfam" id="PF00208">
    <property type="entry name" value="ELFV_dehydrog"/>
    <property type="match status" value="1"/>
</dbReference>
<accession>A0A1Q6DV58</accession>
<keyword evidence="3 4" id="KW-0560">Oxidoreductase</keyword>
<comment type="subunit">
    <text evidence="2">Homohexamer.</text>
</comment>
<dbReference type="PIRSF" id="PIRSF000185">
    <property type="entry name" value="Glu_DH"/>
    <property type="match status" value="1"/>
</dbReference>
<evidence type="ECO:0000256" key="6">
    <source>
        <dbReference type="PIRSR" id="PIRSR000185-2"/>
    </source>
</evidence>
<gene>
    <name evidence="10" type="ORF">BTN85_0757</name>
</gene>
<evidence type="ECO:0000256" key="4">
    <source>
        <dbReference type="PIRNR" id="PIRNR000185"/>
    </source>
</evidence>
<comment type="caution">
    <text evidence="10">The sequence shown here is derived from an EMBL/GenBank/DDBJ whole genome shotgun (WGS) entry which is preliminary data.</text>
</comment>